<keyword evidence="2" id="KW-1185">Reference proteome</keyword>
<evidence type="ECO:0000313" key="2">
    <source>
        <dbReference type="Proteomes" id="UP001231370"/>
    </source>
</evidence>
<accession>A0ABT7BQT0</accession>
<sequence>MTAPELLDRILALPIGVSGAFRSCPKERNRWHLVQALLNSIQAETTGANGDRDRESVLAESGFSDYLSNLQDYEERLACGEIQW</sequence>
<name>A0ABT7BQT0_9CYAN</name>
<proteinExistence type="predicted"/>
<dbReference type="Proteomes" id="UP001231370">
    <property type="component" value="Unassembled WGS sequence"/>
</dbReference>
<dbReference type="RefSeq" id="WP_283764402.1">
    <property type="nucleotide sequence ID" value="NZ_JAQPOK010000150.1"/>
</dbReference>
<dbReference type="EMBL" id="JAQPOK010000150">
    <property type="protein sequence ID" value="MDJ1181102.1"/>
    <property type="molecule type" value="Genomic_DNA"/>
</dbReference>
<organism evidence="1 2">
    <name type="scientific">Roseofilum halophilum BLCC-M91</name>
    <dbReference type="NCBI Taxonomy" id="3022259"/>
    <lineage>
        <taxon>Bacteria</taxon>
        <taxon>Bacillati</taxon>
        <taxon>Cyanobacteriota</taxon>
        <taxon>Cyanophyceae</taxon>
        <taxon>Desertifilales</taxon>
        <taxon>Desertifilaceae</taxon>
        <taxon>Roseofilum</taxon>
        <taxon>Roseofilum halophilum</taxon>
    </lineage>
</organism>
<comment type="caution">
    <text evidence="1">The sequence shown here is derived from an EMBL/GenBank/DDBJ whole genome shotgun (WGS) entry which is preliminary data.</text>
</comment>
<protein>
    <submittedName>
        <fullName evidence="1">Uncharacterized protein</fullName>
    </submittedName>
</protein>
<reference evidence="1 2" key="1">
    <citation type="submission" date="2023-01" db="EMBL/GenBank/DDBJ databases">
        <title>Novel diversity within Roseofilum (Cyanobacteria; Desertifilaceae) from marine benthic mats with descriptions of four novel species.</title>
        <authorList>
            <person name="Wang Y."/>
            <person name="Berthold D.E."/>
            <person name="Hu J."/>
            <person name="Lefler F.W."/>
            <person name="Laughinghouse H.D. IV."/>
        </authorList>
    </citation>
    <scope>NUCLEOTIDE SEQUENCE [LARGE SCALE GENOMIC DNA]</scope>
    <source>
        <strain evidence="1 2">BLCC-M91</strain>
    </source>
</reference>
<evidence type="ECO:0000313" key="1">
    <source>
        <dbReference type="EMBL" id="MDJ1181102.1"/>
    </source>
</evidence>
<gene>
    <name evidence="1" type="ORF">PJF56_19765</name>
</gene>